<comment type="similarity">
    <text evidence="3 11">Belongs to the peptidase M20B family.</text>
</comment>
<evidence type="ECO:0000256" key="7">
    <source>
        <dbReference type="ARBA" id="ARBA00022723"/>
    </source>
</evidence>
<evidence type="ECO:0000256" key="6">
    <source>
        <dbReference type="ARBA" id="ARBA00022670"/>
    </source>
</evidence>
<evidence type="ECO:0000256" key="11">
    <source>
        <dbReference type="HAMAP-Rule" id="MF_00550"/>
    </source>
</evidence>
<dbReference type="NCBIfam" id="TIGR01882">
    <property type="entry name" value="peptidase-T"/>
    <property type="match status" value="1"/>
</dbReference>
<dbReference type="GO" id="GO:0008270">
    <property type="term" value="F:zinc ion binding"/>
    <property type="evidence" value="ECO:0007669"/>
    <property type="project" value="UniProtKB-UniRule"/>
</dbReference>
<comment type="catalytic activity">
    <reaction evidence="1 11">
        <text>Release of the N-terminal residue from a tripeptide.</text>
        <dbReference type="EC" id="3.4.11.4"/>
    </reaction>
</comment>
<feature type="active site" description="Proton acceptor" evidence="11 12">
    <location>
        <position position="174"/>
    </location>
</feature>
<name>A0A2K4FDQ0_9STAP</name>
<feature type="binding site" evidence="11 13">
    <location>
        <position position="78"/>
    </location>
    <ligand>
        <name>Zn(2+)</name>
        <dbReference type="ChEBI" id="CHEBI:29105"/>
        <label>1</label>
    </ligand>
</feature>
<organism evidence="15 16">
    <name type="scientific">Staphylococcus argensis</name>
    <dbReference type="NCBI Taxonomy" id="1607738"/>
    <lineage>
        <taxon>Bacteria</taxon>
        <taxon>Bacillati</taxon>
        <taxon>Bacillota</taxon>
        <taxon>Bacilli</taxon>
        <taxon>Bacillales</taxon>
        <taxon>Staphylococcaceae</taxon>
        <taxon>Staphylococcus</taxon>
    </lineage>
</organism>
<dbReference type="Gene3D" id="3.30.70.360">
    <property type="match status" value="1"/>
</dbReference>
<dbReference type="GO" id="GO:0005829">
    <property type="term" value="C:cytosol"/>
    <property type="evidence" value="ECO:0007669"/>
    <property type="project" value="TreeGrafter"/>
</dbReference>
<dbReference type="InterPro" id="IPR002933">
    <property type="entry name" value="Peptidase_M20"/>
</dbReference>
<evidence type="ECO:0000256" key="9">
    <source>
        <dbReference type="ARBA" id="ARBA00022833"/>
    </source>
</evidence>
<comment type="function">
    <text evidence="11">Cleaves the N-terminal amino acid of tripeptides.</text>
</comment>
<dbReference type="NCBIfam" id="NF009920">
    <property type="entry name" value="PRK13381.1"/>
    <property type="match status" value="1"/>
</dbReference>
<dbReference type="SUPFAM" id="SSF55031">
    <property type="entry name" value="Bacterial exopeptidase dimerisation domain"/>
    <property type="match status" value="1"/>
</dbReference>
<feature type="binding site" evidence="11 13">
    <location>
        <position position="175"/>
    </location>
    <ligand>
        <name>Zn(2+)</name>
        <dbReference type="ChEBI" id="CHEBI:29105"/>
        <label>2</label>
    </ligand>
</feature>
<evidence type="ECO:0000256" key="10">
    <source>
        <dbReference type="ARBA" id="ARBA00023049"/>
    </source>
</evidence>
<dbReference type="PROSITE" id="PS00758">
    <property type="entry name" value="ARGE_DAPE_CPG2_1"/>
    <property type="match status" value="1"/>
</dbReference>
<dbReference type="PROSITE" id="PS00759">
    <property type="entry name" value="ARGE_DAPE_CPG2_2"/>
    <property type="match status" value="1"/>
</dbReference>
<dbReference type="AlphaFoldDB" id="A0A2K4FDQ0"/>
<keyword evidence="9 11" id="KW-0862">Zinc</keyword>
<feature type="binding site" evidence="11 13">
    <location>
        <position position="197"/>
    </location>
    <ligand>
        <name>Zn(2+)</name>
        <dbReference type="ChEBI" id="CHEBI:29105"/>
        <label>1</label>
    </ligand>
</feature>
<dbReference type="FunFam" id="3.30.70.360:FF:000002">
    <property type="entry name" value="Peptidase T"/>
    <property type="match status" value="1"/>
</dbReference>
<dbReference type="GO" id="GO:0045148">
    <property type="term" value="F:tripeptide aminopeptidase activity"/>
    <property type="evidence" value="ECO:0007669"/>
    <property type="project" value="UniProtKB-UniRule"/>
</dbReference>
<dbReference type="Pfam" id="PF07687">
    <property type="entry name" value="M20_dimer"/>
    <property type="match status" value="1"/>
</dbReference>
<evidence type="ECO:0000313" key="16">
    <source>
        <dbReference type="Proteomes" id="UP000242712"/>
    </source>
</evidence>
<comment type="subcellular location">
    <subcellularLocation>
        <location evidence="2 11">Cytoplasm</location>
    </subcellularLocation>
</comment>
<dbReference type="PIRSF" id="PIRSF037215">
    <property type="entry name" value="Peptidase_M20B"/>
    <property type="match status" value="1"/>
</dbReference>
<dbReference type="InterPro" id="IPR036264">
    <property type="entry name" value="Bact_exopeptidase_dim_dom"/>
</dbReference>
<dbReference type="InterPro" id="IPR011650">
    <property type="entry name" value="Peptidase_M20_dimer"/>
</dbReference>
<dbReference type="GO" id="GO:0008237">
    <property type="term" value="F:metallopeptidase activity"/>
    <property type="evidence" value="ECO:0007669"/>
    <property type="project" value="UniProtKB-KW"/>
</dbReference>
<feature type="binding site" evidence="11 13">
    <location>
        <position position="140"/>
    </location>
    <ligand>
        <name>Zn(2+)</name>
        <dbReference type="ChEBI" id="CHEBI:29105"/>
        <label>1</label>
    </ligand>
</feature>
<keyword evidence="16" id="KW-1185">Reference proteome</keyword>
<dbReference type="Proteomes" id="UP000242712">
    <property type="component" value="Unassembled WGS sequence"/>
</dbReference>
<evidence type="ECO:0000256" key="13">
    <source>
        <dbReference type="PIRSR" id="PIRSR037215-2"/>
    </source>
</evidence>
<dbReference type="Gene3D" id="3.40.630.10">
    <property type="entry name" value="Zn peptidases"/>
    <property type="match status" value="1"/>
</dbReference>
<evidence type="ECO:0000256" key="4">
    <source>
        <dbReference type="ARBA" id="ARBA00022438"/>
    </source>
</evidence>
<accession>A0A2K4FDQ0</accession>
<feature type="domain" description="Peptidase M20 dimerisation" evidence="14">
    <location>
        <begin position="206"/>
        <end position="309"/>
    </location>
</feature>
<dbReference type="EMBL" id="PPPX01000001">
    <property type="protein sequence ID" value="POA09417.1"/>
    <property type="molecule type" value="Genomic_DNA"/>
</dbReference>
<dbReference type="EC" id="3.4.11.4" evidence="11"/>
<dbReference type="GeneID" id="98296971"/>
<proteinExistence type="inferred from homology"/>
<dbReference type="CDD" id="cd03892">
    <property type="entry name" value="M20_peptT"/>
    <property type="match status" value="1"/>
</dbReference>
<feature type="binding site" evidence="11 13">
    <location>
        <position position="379"/>
    </location>
    <ligand>
        <name>Zn(2+)</name>
        <dbReference type="ChEBI" id="CHEBI:29105"/>
        <label>2</label>
    </ligand>
</feature>
<feature type="active site" evidence="11 12">
    <location>
        <position position="80"/>
    </location>
</feature>
<reference evidence="15 16" key="1">
    <citation type="submission" date="2017-08" db="EMBL/GenBank/DDBJ databases">
        <title>Draft genome sequences of 64 type strains of genus Staph aureus.</title>
        <authorList>
            <person name="Cole K."/>
            <person name="Golubchik T."/>
            <person name="Russell J."/>
            <person name="Foster D."/>
            <person name="Llewelyn M."/>
            <person name="Wilson D."/>
            <person name="Crook D."/>
            <person name="Paul J."/>
        </authorList>
    </citation>
    <scope>NUCLEOTIDE SEQUENCE [LARGE SCALE GENOMIC DNA]</scope>
    <source>
        <strain evidence="15 16">DSM 29875</strain>
    </source>
</reference>
<evidence type="ECO:0000256" key="1">
    <source>
        <dbReference type="ARBA" id="ARBA00000870"/>
    </source>
</evidence>
<evidence type="ECO:0000256" key="8">
    <source>
        <dbReference type="ARBA" id="ARBA00022801"/>
    </source>
</evidence>
<dbReference type="HAMAP" id="MF_00550">
    <property type="entry name" value="Aminopeptidase_M20"/>
    <property type="match status" value="1"/>
</dbReference>
<comment type="caution">
    <text evidence="15">The sequence shown here is derived from an EMBL/GenBank/DDBJ whole genome shotgun (WGS) entry which is preliminary data.</text>
</comment>
<evidence type="ECO:0000313" key="15">
    <source>
        <dbReference type="EMBL" id="POA09417.1"/>
    </source>
</evidence>
<dbReference type="GO" id="GO:0006508">
    <property type="term" value="P:proteolysis"/>
    <property type="evidence" value="ECO:0007669"/>
    <property type="project" value="UniProtKB-UniRule"/>
</dbReference>
<feature type="binding site" evidence="11 13">
    <location>
        <position position="140"/>
    </location>
    <ligand>
        <name>Zn(2+)</name>
        <dbReference type="ChEBI" id="CHEBI:29105"/>
        <label>2</label>
    </ligand>
</feature>
<dbReference type="NCBIfam" id="NF003976">
    <property type="entry name" value="PRK05469.1"/>
    <property type="match status" value="1"/>
</dbReference>
<evidence type="ECO:0000256" key="12">
    <source>
        <dbReference type="PIRSR" id="PIRSR037215-1"/>
    </source>
</evidence>
<keyword evidence="8 11" id="KW-0378">Hydrolase</keyword>
<evidence type="ECO:0000256" key="5">
    <source>
        <dbReference type="ARBA" id="ARBA00022490"/>
    </source>
</evidence>
<keyword evidence="4 11" id="KW-0031">Aminopeptidase</keyword>
<dbReference type="InterPro" id="IPR010161">
    <property type="entry name" value="Peptidase_M20B"/>
</dbReference>
<sequence length="414" mass="46280">MKQQLIERLKTYAQIDTQSNPDSDTTPSTDKQWDLLKLLERTLTDMGLETDMDENGYLFATLNSNVDAEVPTVGFLAHVDTSPDFNASNVHPQIIEAYDGQPIQLGNTDRVLSQDVFPGMKQVEGHTLMVTDGTSLLGADDKAGVVEIVEAMRYLTEHPEIKHGRIRIGFTPDEEIGRGPHKFDVDRFDADFAYTMDGSEYGELQYESFNAAGAMVTCHGVNVHPGSAKNAMVNALLLAQQFNQLLPQDEVPERTEGYEGFYHLMQLNGDVEEAKLQYIIRDHDRDTFESRKTKLLEIRDDINSHYANDPVEVDIEDQYYNMGDKIQAVPHVIDIPKRVFERLDITPNTEPIRGGTDGSQLSFKGLPTPNIFTGCANFHGPFEYASIDIMEQAVKVIVGIAEEVAKSQDTTTTD</sequence>
<gene>
    <name evidence="11 15" type="primary">pepT</name>
    <name evidence="15" type="ORF">CD039_01255</name>
</gene>
<keyword evidence="6 11" id="KW-0645">Protease</keyword>
<dbReference type="InterPro" id="IPR001261">
    <property type="entry name" value="ArgE/DapE_CS"/>
</dbReference>
<dbReference type="RefSeq" id="WP_103370811.1">
    <property type="nucleotide sequence ID" value="NZ_CBCRVO010000001.1"/>
</dbReference>
<dbReference type="OrthoDB" id="9804934at2"/>
<dbReference type="PANTHER" id="PTHR42994:SF1">
    <property type="entry name" value="PEPTIDASE T"/>
    <property type="match status" value="1"/>
</dbReference>
<keyword evidence="10 11" id="KW-0482">Metalloprotease</keyword>
<evidence type="ECO:0000256" key="2">
    <source>
        <dbReference type="ARBA" id="ARBA00004496"/>
    </source>
</evidence>
<protein>
    <recommendedName>
        <fullName evidence="11">Peptidase T</fullName>
        <ecNumber evidence="11">3.4.11.4</ecNumber>
    </recommendedName>
    <alternativeName>
        <fullName evidence="11">Aminotripeptidase</fullName>
        <shortName evidence="11">Tripeptidase</shortName>
    </alternativeName>
    <alternativeName>
        <fullName evidence="11">Tripeptide aminopeptidase</fullName>
    </alternativeName>
</protein>
<keyword evidence="7 11" id="KW-0479">Metal-binding</keyword>
<evidence type="ECO:0000256" key="3">
    <source>
        <dbReference type="ARBA" id="ARBA00009692"/>
    </source>
</evidence>
<evidence type="ECO:0000259" key="14">
    <source>
        <dbReference type="Pfam" id="PF07687"/>
    </source>
</evidence>
<dbReference type="GO" id="GO:0043171">
    <property type="term" value="P:peptide catabolic process"/>
    <property type="evidence" value="ECO:0007669"/>
    <property type="project" value="UniProtKB-UniRule"/>
</dbReference>
<comment type="cofactor">
    <cofactor evidence="11 13">
        <name>Zn(2+)</name>
        <dbReference type="ChEBI" id="CHEBI:29105"/>
    </cofactor>
    <text evidence="11 13">Binds 2 Zn(2+) ions per subunit.</text>
</comment>
<dbReference type="SUPFAM" id="SSF53187">
    <property type="entry name" value="Zn-dependent exopeptidases"/>
    <property type="match status" value="1"/>
</dbReference>
<dbReference type="PANTHER" id="PTHR42994">
    <property type="entry name" value="PEPTIDASE T"/>
    <property type="match status" value="1"/>
</dbReference>
<keyword evidence="5 11" id="KW-0963">Cytoplasm</keyword>
<dbReference type="Pfam" id="PF01546">
    <property type="entry name" value="Peptidase_M20"/>
    <property type="match status" value="1"/>
</dbReference>